<name>A0A916W455_9HYPH</name>
<evidence type="ECO:0008006" key="3">
    <source>
        <dbReference type="Google" id="ProtNLM"/>
    </source>
</evidence>
<dbReference type="AlphaFoldDB" id="A0A916W455"/>
<evidence type="ECO:0000313" key="2">
    <source>
        <dbReference type="Proteomes" id="UP000596977"/>
    </source>
</evidence>
<dbReference type="Proteomes" id="UP000596977">
    <property type="component" value="Unassembled WGS sequence"/>
</dbReference>
<keyword evidence="2" id="KW-1185">Reference proteome</keyword>
<dbReference type="EMBL" id="BMKB01000013">
    <property type="protein sequence ID" value="GGA64741.1"/>
    <property type="molecule type" value="Genomic_DNA"/>
</dbReference>
<sequence>MNTILALDLSKTSTGFAYGRPDGRPATGSQRFGTSQHEDHEVGAKALRWLTHQLAVMQPDIVAIEAAWEGNGQHSAHTSSLLLGLQFLVQTVAFIKTGRRPILVKVGAARKSLTGRGTYPKGEAKAAVQAECLRRGWMTADTLQADAADALAVWCHVAAEQNPDLDYRRAIKAQPMAMGA</sequence>
<dbReference type="Gene3D" id="3.30.420.10">
    <property type="entry name" value="Ribonuclease H-like superfamily/Ribonuclease H"/>
    <property type="match status" value="1"/>
</dbReference>
<proteinExistence type="predicted"/>
<dbReference type="InterPro" id="IPR012337">
    <property type="entry name" value="RNaseH-like_sf"/>
</dbReference>
<dbReference type="SUPFAM" id="SSF53098">
    <property type="entry name" value="Ribonuclease H-like"/>
    <property type="match status" value="1"/>
</dbReference>
<organism evidence="1 2">
    <name type="scientific">Pelagibacterium lentulum</name>
    <dbReference type="NCBI Taxonomy" id="2029865"/>
    <lineage>
        <taxon>Bacteria</taxon>
        <taxon>Pseudomonadati</taxon>
        <taxon>Pseudomonadota</taxon>
        <taxon>Alphaproteobacteria</taxon>
        <taxon>Hyphomicrobiales</taxon>
        <taxon>Devosiaceae</taxon>
        <taxon>Pelagibacterium</taxon>
    </lineage>
</organism>
<accession>A0A916W455</accession>
<comment type="caution">
    <text evidence="1">The sequence shown here is derived from an EMBL/GenBank/DDBJ whole genome shotgun (WGS) entry which is preliminary data.</text>
</comment>
<evidence type="ECO:0000313" key="1">
    <source>
        <dbReference type="EMBL" id="GGA64741.1"/>
    </source>
</evidence>
<dbReference type="InterPro" id="IPR036397">
    <property type="entry name" value="RNaseH_sf"/>
</dbReference>
<dbReference type="RefSeq" id="WP_127071395.1">
    <property type="nucleotide sequence ID" value="NZ_BMKB01000013.1"/>
</dbReference>
<gene>
    <name evidence="1" type="ORF">GCM10011499_39010</name>
</gene>
<reference evidence="1 2" key="1">
    <citation type="journal article" date="2014" name="Int. J. Syst. Evol. Microbiol.">
        <title>Complete genome sequence of Corynebacterium casei LMG S-19264T (=DSM 44701T), isolated from a smear-ripened cheese.</title>
        <authorList>
            <consortium name="US DOE Joint Genome Institute (JGI-PGF)"/>
            <person name="Walter F."/>
            <person name="Albersmeier A."/>
            <person name="Kalinowski J."/>
            <person name="Ruckert C."/>
        </authorList>
    </citation>
    <scope>NUCLEOTIDE SEQUENCE [LARGE SCALE GENOMIC DNA]</scope>
    <source>
        <strain evidence="1 2">CGMCC 1.15896</strain>
    </source>
</reference>
<dbReference type="GO" id="GO:0003676">
    <property type="term" value="F:nucleic acid binding"/>
    <property type="evidence" value="ECO:0007669"/>
    <property type="project" value="InterPro"/>
</dbReference>
<protein>
    <recommendedName>
        <fullName evidence="3">Holliday junction nuclease RuvC</fullName>
    </recommendedName>
</protein>